<dbReference type="InterPro" id="IPR002591">
    <property type="entry name" value="Phosphodiest/P_Trfase"/>
</dbReference>
<dbReference type="PANTHER" id="PTHR23071:SF1">
    <property type="entry name" value="GPI ETHANOLAMINE PHOSPHATE TRANSFERASE 3"/>
    <property type="match status" value="1"/>
</dbReference>
<dbReference type="SUPFAM" id="SSF53649">
    <property type="entry name" value="Alkaline phosphatase-like"/>
    <property type="match status" value="1"/>
</dbReference>
<evidence type="ECO:0000256" key="2">
    <source>
        <dbReference type="ARBA" id="ARBA00004687"/>
    </source>
</evidence>
<keyword evidence="5 13" id="KW-0808">Transferase</keyword>
<feature type="transmembrane region" description="Helical" evidence="11">
    <location>
        <begin position="7"/>
        <end position="30"/>
    </location>
</feature>
<comment type="subcellular location">
    <subcellularLocation>
        <location evidence="1">Endoplasmic reticulum membrane</location>
        <topology evidence="1">Multi-pass membrane protein</topology>
    </subcellularLocation>
</comment>
<feature type="transmembrane region" description="Helical" evidence="11">
    <location>
        <begin position="612"/>
        <end position="636"/>
    </location>
</feature>
<dbReference type="InterPro" id="IPR039524">
    <property type="entry name" value="PIGO/GPI13"/>
</dbReference>
<dbReference type="GO" id="GO:0006506">
    <property type="term" value="P:GPI anchor biosynthetic process"/>
    <property type="evidence" value="ECO:0007669"/>
    <property type="project" value="UniProtKB-KW"/>
</dbReference>
<feature type="transmembrane region" description="Helical" evidence="11">
    <location>
        <begin position="548"/>
        <end position="567"/>
    </location>
</feature>
<comment type="pathway">
    <text evidence="2">Glycolipid biosynthesis; glycosylphosphatidylinositol-anchor biosynthesis.</text>
</comment>
<dbReference type="GO" id="GO:0051377">
    <property type="term" value="F:mannose-ethanolamine phosphotransferase activity"/>
    <property type="evidence" value="ECO:0007669"/>
    <property type="project" value="InterPro"/>
</dbReference>
<feature type="transmembrane region" description="Helical" evidence="11">
    <location>
        <begin position="739"/>
        <end position="757"/>
    </location>
</feature>
<dbReference type="KEGG" id="ccin:107267060"/>
<dbReference type="AlphaFoldDB" id="A0AAJ7BUD4"/>
<sequence length="1059" mass="120620">MVKSWSYLIFLTWTSYLMIVSLLLFTRGFLLNRVSRTERGECIHCENSGDCDLKRVLETSAIGVNICPKPRARVILLVVDALKYEFVNWQDDANAESSYYKNKMPIVNELIQKYPLHTRLYKFIADPPTTTMQRLKGLMTGTLPTFVDISSNFATEDINEDNLIDQNVKGGIVFMGDDTWTSLFPGRFLRQYPAPSFNVWDLDTVDNQVRRTIFSEMKKKDWSLLVAHVLGIDHCGHKHGPNHPEMTRKLNDTNYLIKEIVKSLDEGMMLFVIGDHGMTDTGDHGGDSIDETDAAMFIYSTLPLIDTSTVIGSKVANHVDFVPTIATILGTPMPFSNIGTIILDALPMLGDKNESLDQFFYAVQSLWSNVAQTKKYIDAYSMDTFLFSDDKLQMLERSYNHLSKQVKHSKNLKEFKDFINDAKAYLALIRNMCAEIWVQFDSSLMFKGLLLMFGTLFFSYIILDCIQRDRITKIFESWFLTCSVLTNLCAIIVVWLLYWLQIIEEFQHMTFFATGIVSLLLLLIVVIQNWDIIAINWYNSIKKQWSSYQARIILFMTICGLFSNSYIVEEDRVLSFLSITLVWLVLYNIKVDSHVDNSDRKARIIFKPTSKPSFRIILIILGLITALAIRCSSYFWRCREEHNGRSCSSIILGKANSIVSSKIEQAFLTTALIILALFITVVRYWLRSCGNLSGFSPSVVVARYCPGVTVVCIGCFWVLQRLPKDAKTKLALSWQENALPGVAYFMILFGIFILFYRPLGVFILPRRGESINIYHGEDIIPRLFERLKGLIYKRKLEDENIPIVYGLGTVYSATFISLSVFLTLLYALLLGDVLAPSTVVMYITCACVLTIISVERYRNANSISELFDVPNTAILCWFLMAEYFFYGTGHQPTFLTIHWDAAFIGTGGHYSGNLVPATLIGINTFGSHIILGATLPLLVVAPFTIYLMLPNLVKMKFRPEEDLKRGELLLYERQAIFHGAVFTVLGKYVFFHGIRIFGCMLAVTIQCRHLMVWKIFAPKLIFEGISFMVTVGSVLASLLMVIRIDRQVDHLVTQITKSR</sequence>
<evidence type="ECO:0000256" key="5">
    <source>
        <dbReference type="ARBA" id="ARBA00022679"/>
    </source>
</evidence>
<feature type="transmembrane region" description="Helical" evidence="11">
    <location>
        <begin position="698"/>
        <end position="719"/>
    </location>
</feature>
<evidence type="ECO:0000313" key="13">
    <source>
        <dbReference type="RefSeq" id="XP_015593771.1"/>
    </source>
</evidence>
<feature type="transmembrane region" description="Helical" evidence="11">
    <location>
        <begin position="866"/>
        <end position="886"/>
    </location>
</feature>
<name>A0AAJ7BUD4_CEPCN</name>
<feature type="transmembrane region" description="Helical" evidence="11">
    <location>
        <begin position="994"/>
        <end position="1013"/>
    </location>
</feature>
<feature type="transmembrane region" description="Helical" evidence="11">
    <location>
        <begin position="929"/>
        <end position="949"/>
    </location>
</feature>
<feature type="transmembrane region" description="Helical" evidence="11">
    <location>
        <begin position="803"/>
        <end position="827"/>
    </location>
</feature>
<evidence type="ECO:0000313" key="12">
    <source>
        <dbReference type="Proteomes" id="UP000694920"/>
    </source>
</evidence>
<protein>
    <submittedName>
        <fullName evidence="13">GPI ethanolamine phosphate transferase 3 isoform X1</fullName>
    </submittedName>
</protein>
<keyword evidence="4" id="KW-0337">GPI-anchor biosynthesis</keyword>
<organism evidence="12 13">
    <name type="scientific">Cephus cinctus</name>
    <name type="common">Wheat stem sawfly</name>
    <dbReference type="NCBI Taxonomy" id="211228"/>
    <lineage>
        <taxon>Eukaryota</taxon>
        <taxon>Metazoa</taxon>
        <taxon>Ecdysozoa</taxon>
        <taxon>Arthropoda</taxon>
        <taxon>Hexapoda</taxon>
        <taxon>Insecta</taxon>
        <taxon>Pterygota</taxon>
        <taxon>Neoptera</taxon>
        <taxon>Endopterygota</taxon>
        <taxon>Hymenoptera</taxon>
        <taxon>Cephoidea</taxon>
        <taxon>Cephidae</taxon>
        <taxon>Cephus</taxon>
    </lineage>
</organism>
<dbReference type="InterPro" id="IPR037675">
    <property type="entry name" value="PIG-O_N"/>
</dbReference>
<evidence type="ECO:0000256" key="3">
    <source>
        <dbReference type="ARBA" id="ARBA00008695"/>
    </source>
</evidence>
<dbReference type="CTD" id="37118"/>
<feature type="transmembrane region" description="Helical" evidence="11">
    <location>
        <begin position="1020"/>
        <end position="1042"/>
    </location>
</feature>
<proteinExistence type="inferred from homology"/>
<dbReference type="Pfam" id="PF01663">
    <property type="entry name" value="Phosphodiest"/>
    <property type="match status" value="1"/>
</dbReference>
<evidence type="ECO:0000256" key="8">
    <source>
        <dbReference type="ARBA" id="ARBA00022989"/>
    </source>
</evidence>
<evidence type="ECO:0000256" key="10">
    <source>
        <dbReference type="ARBA" id="ARBA00023180"/>
    </source>
</evidence>
<comment type="similarity">
    <text evidence="3">Belongs to the PIGG/PIGN/PIGO family. PIGO subfamily.</text>
</comment>
<dbReference type="InterPro" id="IPR017850">
    <property type="entry name" value="Alkaline_phosphatase_core_sf"/>
</dbReference>
<evidence type="ECO:0000256" key="11">
    <source>
        <dbReference type="SAM" id="Phobius"/>
    </source>
</evidence>
<dbReference type="PANTHER" id="PTHR23071">
    <property type="entry name" value="PHOSPHATIDYLINOSITOL GLYCAN"/>
    <property type="match status" value="1"/>
</dbReference>
<dbReference type="Gene3D" id="3.40.720.10">
    <property type="entry name" value="Alkaline Phosphatase, subunit A"/>
    <property type="match status" value="1"/>
</dbReference>
<feature type="transmembrane region" description="Helical" evidence="11">
    <location>
        <begin position="833"/>
        <end position="854"/>
    </location>
</feature>
<feature type="transmembrane region" description="Helical" evidence="11">
    <location>
        <begin position="444"/>
        <end position="466"/>
    </location>
</feature>
<feature type="transmembrane region" description="Helical" evidence="11">
    <location>
        <begin position="478"/>
        <end position="500"/>
    </location>
</feature>
<dbReference type="CDD" id="cd16023">
    <property type="entry name" value="GPI_EPT_3"/>
    <property type="match status" value="1"/>
</dbReference>
<evidence type="ECO:0000256" key="6">
    <source>
        <dbReference type="ARBA" id="ARBA00022692"/>
    </source>
</evidence>
<feature type="transmembrane region" description="Helical" evidence="11">
    <location>
        <begin position="506"/>
        <end position="527"/>
    </location>
</feature>
<evidence type="ECO:0000256" key="1">
    <source>
        <dbReference type="ARBA" id="ARBA00004477"/>
    </source>
</evidence>
<dbReference type="RefSeq" id="XP_015593771.1">
    <property type="nucleotide sequence ID" value="XM_015738285.2"/>
</dbReference>
<evidence type="ECO:0000256" key="4">
    <source>
        <dbReference type="ARBA" id="ARBA00022502"/>
    </source>
</evidence>
<gene>
    <name evidence="13" type="primary">LOC107267060</name>
</gene>
<feature type="transmembrane region" description="Helical" evidence="11">
    <location>
        <begin position="573"/>
        <end position="591"/>
    </location>
</feature>
<accession>A0AAJ7BUD4</accession>
<evidence type="ECO:0000256" key="7">
    <source>
        <dbReference type="ARBA" id="ARBA00022824"/>
    </source>
</evidence>
<keyword evidence="6 11" id="KW-0812">Transmembrane</keyword>
<evidence type="ECO:0000256" key="9">
    <source>
        <dbReference type="ARBA" id="ARBA00023136"/>
    </source>
</evidence>
<keyword evidence="9 11" id="KW-0472">Membrane</keyword>
<dbReference type="GO" id="GO:0005789">
    <property type="term" value="C:endoplasmic reticulum membrane"/>
    <property type="evidence" value="ECO:0007669"/>
    <property type="project" value="UniProtKB-SubCell"/>
</dbReference>
<keyword evidence="8 11" id="KW-1133">Transmembrane helix</keyword>
<reference evidence="13" key="1">
    <citation type="submission" date="2025-08" db="UniProtKB">
        <authorList>
            <consortium name="RefSeq"/>
        </authorList>
    </citation>
    <scope>IDENTIFICATION</scope>
</reference>
<keyword evidence="7" id="KW-0256">Endoplasmic reticulum</keyword>
<keyword evidence="10" id="KW-0325">Glycoprotein</keyword>
<keyword evidence="12" id="KW-1185">Reference proteome</keyword>
<dbReference type="GeneID" id="107267060"/>
<feature type="transmembrane region" description="Helical" evidence="11">
    <location>
        <begin position="666"/>
        <end position="686"/>
    </location>
</feature>
<dbReference type="Proteomes" id="UP000694920">
    <property type="component" value="Unplaced"/>
</dbReference>